<keyword evidence="1" id="KW-1133">Transmembrane helix</keyword>
<keyword evidence="1" id="KW-0812">Transmembrane</keyword>
<evidence type="ECO:0000256" key="1">
    <source>
        <dbReference type="SAM" id="Phobius"/>
    </source>
</evidence>
<sequence length="114" mass="12704">MGREGYTFASRSRRLLGDIFLWLVVLTLAVQMRFERRDVAEFMEIADARRKRILGEIERYKKIVEDGGDVEGEEDEVVVVVESQAVDVVPEQSPSGSGVGTTAQPADTGKIVIY</sequence>
<dbReference type="Proteomes" id="UP000269721">
    <property type="component" value="Unassembled WGS sequence"/>
</dbReference>
<accession>A0A4P9WHX9</accession>
<organism evidence="2 3">
    <name type="scientific">Blyttiomyces helicus</name>
    <dbReference type="NCBI Taxonomy" id="388810"/>
    <lineage>
        <taxon>Eukaryota</taxon>
        <taxon>Fungi</taxon>
        <taxon>Fungi incertae sedis</taxon>
        <taxon>Chytridiomycota</taxon>
        <taxon>Chytridiomycota incertae sedis</taxon>
        <taxon>Chytridiomycetes</taxon>
        <taxon>Chytridiomycetes incertae sedis</taxon>
        <taxon>Blyttiomyces</taxon>
    </lineage>
</organism>
<proteinExistence type="predicted"/>
<gene>
    <name evidence="2" type="ORF">BDK51DRAFT_33663</name>
</gene>
<keyword evidence="3" id="KW-1185">Reference proteome</keyword>
<feature type="transmembrane region" description="Helical" evidence="1">
    <location>
        <begin position="15"/>
        <end position="34"/>
    </location>
</feature>
<dbReference type="OrthoDB" id="2159282at2759"/>
<evidence type="ECO:0000313" key="3">
    <source>
        <dbReference type="Proteomes" id="UP000269721"/>
    </source>
</evidence>
<dbReference type="EMBL" id="KZ995004">
    <property type="protein sequence ID" value="RKO91575.1"/>
    <property type="molecule type" value="Genomic_DNA"/>
</dbReference>
<dbReference type="AlphaFoldDB" id="A0A4P9WHX9"/>
<keyword evidence="1" id="KW-0472">Membrane</keyword>
<reference evidence="3" key="1">
    <citation type="journal article" date="2018" name="Nat. Microbiol.">
        <title>Leveraging single-cell genomics to expand the fungal tree of life.</title>
        <authorList>
            <person name="Ahrendt S.R."/>
            <person name="Quandt C.A."/>
            <person name="Ciobanu D."/>
            <person name="Clum A."/>
            <person name="Salamov A."/>
            <person name="Andreopoulos B."/>
            <person name="Cheng J.F."/>
            <person name="Woyke T."/>
            <person name="Pelin A."/>
            <person name="Henrissat B."/>
            <person name="Reynolds N.K."/>
            <person name="Benny G.L."/>
            <person name="Smith M.E."/>
            <person name="James T.Y."/>
            <person name="Grigoriev I.V."/>
        </authorList>
    </citation>
    <scope>NUCLEOTIDE SEQUENCE [LARGE SCALE GENOMIC DNA]</scope>
</reference>
<protein>
    <submittedName>
        <fullName evidence="2">Uncharacterized protein</fullName>
    </submittedName>
</protein>
<name>A0A4P9WHX9_9FUNG</name>
<evidence type="ECO:0000313" key="2">
    <source>
        <dbReference type="EMBL" id="RKO91575.1"/>
    </source>
</evidence>